<feature type="compositionally biased region" description="Basic residues" evidence="1">
    <location>
        <begin position="273"/>
        <end position="282"/>
    </location>
</feature>
<sequence>MHRADPQQMCCVVRYQAGCPFIGRLRQCMSFSFSPAKQDAGGDSVKPKKPPHQRLLVCGLEAGGMSRGPASLCRGVGMWGWALVLRGLTPGSWHSGTQTKEAWTGDLGLPISMPRGQWCRTRHGLRGGMAFQAARMRKSTNLGVRRIQVQIHDYLGTLSSPPALPPCPVQCILEWQRLDSRQLQRTEASQRERTGAKTLWWGSLDAWLSLRTSLERGWLWGGGLCCRESSQAPRWTLLGTSMTRGWGTWMKTPSAPVHPPGMSSSSSSSSSSSRRHHHRQHHQQPPSSPQDPRCSLSLRSFSSSSSSSSHRIPCLSSPNSRASPSTPACCTPLPPLSGPPLRPTPPPSSTLPPGKAASSISMTTCLATLQVPQPQVGLVEAAGTGRPAPWCTGGTATPSRRSP</sequence>
<gene>
    <name evidence="2" type="primary">KCNN3</name>
</gene>
<proteinExistence type="predicted"/>
<feature type="compositionally biased region" description="Polar residues" evidence="1">
    <location>
        <begin position="394"/>
        <end position="403"/>
    </location>
</feature>
<dbReference type="GeneTree" id="ENSGT00950000182904"/>
<name>A0A9L0TD90_HORSE</name>
<feature type="compositionally biased region" description="Low complexity" evidence="1">
    <location>
        <begin position="263"/>
        <end position="272"/>
    </location>
</feature>
<accession>A0A9L0TD90</accession>
<feature type="compositionally biased region" description="Low complexity" evidence="1">
    <location>
        <begin position="292"/>
        <end position="318"/>
    </location>
</feature>
<evidence type="ECO:0000256" key="1">
    <source>
        <dbReference type="SAM" id="MobiDB-lite"/>
    </source>
</evidence>
<protein>
    <submittedName>
        <fullName evidence="2">Potassium calcium-activated channel subfamily N member 3</fullName>
    </submittedName>
</protein>
<feature type="region of interest" description="Disordered" evidence="1">
    <location>
        <begin position="383"/>
        <end position="403"/>
    </location>
</feature>
<keyword evidence="3" id="KW-1185">Reference proteome</keyword>
<dbReference type="AlphaFoldDB" id="A0A9L0TD90"/>
<feature type="compositionally biased region" description="Pro residues" evidence="1">
    <location>
        <begin position="332"/>
        <end position="350"/>
    </location>
</feature>
<dbReference type="Ensembl" id="ENSECAT00000098678.1">
    <property type="protein sequence ID" value="ENSECAP00000084263.1"/>
    <property type="gene ID" value="ENSECAG00000018199.3"/>
</dbReference>
<dbReference type="Proteomes" id="UP000002281">
    <property type="component" value="Chromosome 5"/>
</dbReference>
<organism evidence="2 3">
    <name type="scientific">Equus caballus</name>
    <name type="common">Horse</name>
    <dbReference type="NCBI Taxonomy" id="9796"/>
    <lineage>
        <taxon>Eukaryota</taxon>
        <taxon>Metazoa</taxon>
        <taxon>Chordata</taxon>
        <taxon>Craniata</taxon>
        <taxon>Vertebrata</taxon>
        <taxon>Euteleostomi</taxon>
        <taxon>Mammalia</taxon>
        <taxon>Eutheria</taxon>
        <taxon>Laurasiatheria</taxon>
        <taxon>Perissodactyla</taxon>
        <taxon>Equidae</taxon>
        <taxon>Equus</taxon>
    </lineage>
</organism>
<reference evidence="2" key="2">
    <citation type="submission" date="2025-08" db="UniProtKB">
        <authorList>
            <consortium name="Ensembl"/>
        </authorList>
    </citation>
    <scope>IDENTIFICATION</scope>
    <source>
        <strain evidence="2">Thoroughbred</strain>
    </source>
</reference>
<reference evidence="2" key="3">
    <citation type="submission" date="2025-09" db="UniProtKB">
        <authorList>
            <consortium name="Ensembl"/>
        </authorList>
    </citation>
    <scope>IDENTIFICATION</scope>
    <source>
        <strain evidence="2">Thoroughbred</strain>
    </source>
</reference>
<evidence type="ECO:0000313" key="2">
    <source>
        <dbReference type="Ensembl" id="ENSECAP00000084263.1"/>
    </source>
</evidence>
<reference evidence="2 3" key="1">
    <citation type="journal article" date="2009" name="Science">
        <title>Genome sequence, comparative analysis, and population genetics of the domestic horse.</title>
        <authorList>
            <consortium name="Broad Institute Genome Sequencing Platform"/>
            <consortium name="Broad Institute Whole Genome Assembly Team"/>
            <person name="Wade C.M."/>
            <person name="Giulotto E."/>
            <person name="Sigurdsson S."/>
            <person name="Zoli M."/>
            <person name="Gnerre S."/>
            <person name="Imsland F."/>
            <person name="Lear T.L."/>
            <person name="Adelson D.L."/>
            <person name="Bailey E."/>
            <person name="Bellone R.R."/>
            <person name="Bloecker H."/>
            <person name="Distl O."/>
            <person name="Edgar R.C."/>
            <person name="Garber M."/>
            <person name="Leeb T."/>
            <person name="Mauceli E."/>
            <person name="MacLeod J.N."/>
            <person name="Penedo M.C.T."/>
            <person name="Raison J.M."/>
            <person name="Sharpe T."/>
            <person name="Vogel J."/>
            <person name="Andersson L."/>
            <person name="Antczak D.F."/>
            <person name="Biagi T."/>
            <person name="Binns M.M."/>
            <person name="Chowdhary B.P."/>
            <person name="Coleman S.J."/>
            <person name="Della Valle G."/>
            <person name="Fryc S."/>
            <person name="Guerin G."/>
            <person name="Hasegawa T."/>
            <person name="Hill E.W."/>
            <person name="Jurka J."/>
            <person name="Kiialainen A."/>
            <person name="Lindgren G."/>
            <person name="Liu J."/>
            <person name="Magnani E."/>
            <person name="Mickelson J.R."/>
            <person name="Murray J."/>
            <person name="Nergadze S.G."/>
            <person name="Onofrio R."/>
            <person name="Pedroni S."/>
            <person name="Piras M.F."/>
            <person name="Raudsepp T."/>
            <person name="Rocchi M."/>
            <person name="Roeed K.H."/>
            <person name="Ryder O.A."/>
            <person name="Searle S."/>
            <person name="Skow L."/>
            <person name="Swinburne J.E."/>
            <person name="Syvaenen A.C."/>
            <person name="Tozaki T."/>
            <person name="Valberg S.J."/>
            <person name="Vaudin M."/>
            <person name="White J.R."/>
            <person name="Zody M.C."/>
            <person name="Lander E.S."/>
            <person name="Lindblad-Toh K."/>
        </authorList>
    </citation>
    <scope>NUCLEOTIDE SEQUENCE [LARGE SCALE GENOMIC DNA]</scope>
    <source>
        <strain evidence="2 3">Thoroughbred</strain>
    </source>
</reference>
<feature type="region of interest" description="Disordered" evidence="1">
    <location>
        <begin position="248"/>
        <end position="357"/>
    </location>
</feature>
<feature type="compositionally biased region" description="Polar residues" evidence="1">
    <location>
        <begin position="319"/>
        <end position="328"/>
    </location>
</feature>
<evidence type="ECO:0000313" key="3">
    <source>
        <dbReference type="Proteomes" id="UP000002281"/>
    </source>
</evidence>